<evidence type="ECO:0000313" key="2">
    <source>
        <dbReference type="Proteomes" id="UP000198243"/>
    </source>
</evidence>
<evidence type="ECO:0000313" key="1">
    <source>
        <dbReference type="EMBL" id="SCE69205.1"/>
    </source>
</evidence>
<sequence>MASAYRDHHRPFPLWHSSMVRDSPGLRRGCFVAGTADTEVDSVLPSIRPDDER</sequence>
<reference evidence="2" key="1">
    <citation type="submission" date="2016-06" db="EMBL/GenBank/DDBJ databases">
        <authorList>
            <person name="Varghese N."/>
            <person name="Submissions Spin"/>
        </authorList>
    </citation>
    <scope>NUCLEOTIDE SEQUENCE [LARGE SCALE GENOMIC DNA]</scope>
    <source>
        <strain evidence="2">DSM 44875</strain>
    </source>
</reference>
<gene>
    <name evidence="1" type="ORF">GA0070607_0437</name>
</gene>
<dbReference type="Proteomes" id="UP000198243">
    <property type="component" value="Chromosome I"/>
</dbReference>
<name>A0A1C4UBY1_9ACTN</name>
<organism evidence="1 2">
    <name type="scientific">Micromonospora coriariae</name>
    <dbReference type="NCBI Taxonomy" id="285665"/>
    <lineage>
        <taxon>Bacteria</taxon>
        <taxon>Bacillati</taxon>
        <taxon>Actinomycetota</taxon>
        <taxon>Actinomycetes</taxon>
        <taxon>Micromonosporales</taxon>
        <taxon>Micromonosporaceae</taxon>
        <taxon>Micromonospora</taxon>
    </lineage>
</organism>
<dbReference type="EMBL" id="LT607412">
    <property type="protein sequence ID" value="SCE69205.1"/>
    <property type="molecule type" value="Genomic_DNA"/>
</dbReference>
<proteinExistence type="predicted"/>
<protein>
    <submittedName>
        <fullName evidence="1">Uncharacterized protein</fullName>
    </submittedName>
</protein>
<dbReference type="AlphaFoldDB" id="A0A1C4UBY1"/>
<keyword evidence="2" id="KW-1185">Reference proteome</keyword>
<accession>A0A1C4UBY1</accession>